<evidence type="ECO:0000256" key="5">
    <source>
        <dbReference type="ARBA" id="ARBA00023136"/>
    </source>
</evidence>
<dbReference type="CDD" id="cd17321">
    <property type="entry name" value="MFS_MMR_MDR_like"/>
    <property type="match status" value="1"/>
</dbReference>
<evidence type="ECO:0000259" key="7">
    <source>
        <dbReference type="PROSITE" id="PS50850"/>
    </source>
</evidence>
<proteinExistence type="predicted"/>
<evidence type="ECO:0000256" key="2">
    <source>
        <dbReference type="ARBA" id="ARBA00022448"/>
    </source>
</evidence>
<dbReference type="GO" id="GO:0022857">
    <property type="term" value="F:transmembrane transporter activity"/>
    <property type="evidence" value="ECO:0007669"/>
    <property type="project" value="InterPro"/>
</dbReference>
<evidence type="ECO:0000313" key="9">
    <source>
        <dbReference type="Proteomes" id="UP000290624"/>
    </source>
</evidence>
<feature type="transmembrane region" description="Helical" evidence="6">
    <location>
        <begin position="342"/>
        <end position="360"/>
    </location>
</feature>
<feature type="transmembrane region" description="Helical" evidence="6">
    <location>
        <begin position="146"/>
        <end position="169"/>
    </location>
</feature>
<reference evidence="8 9" key="1">
    <citation type="submission" date="2018-01" db="EMBL/GenBank/DDBJ databases">
        <title>Lactibacter flavus gen. nov., sp. nov., a novel bacterium of the family Propionibacteriaceae isolated from raw milk and dairy products.</title>
        <authorList>
            <person name="Wenning M."/>
            <person name="Breitenwieser F."/>
            <person name="Huptas C."/>
            <person name="von Neubeck M."/>
            <person name="Busse H.-J."/>
            <person name="Scherer S."/>
        </authorList>
    </citation>
    <scope>NUCLEOTIDE SEQUENCE [LARGE SCALE GENOMIC DNA]</scope>
    <source>
        <strain evidence="8 9">VG341</strain>
    </source>
</reference>
<evidence type="ECO:0000256" key="6">
    <source>
        <dbReference type="SAM" id="Phobius"/>
    </source>
</evidence>
<dbReference type="PRINTS" id="PR01036">
    <property type="entry name" value="TCRTETB"/>
</dbReference>
<dbReference type="InterPro" id="IPR020846">
    <property type="entry name" value="MFS_dom"/>
</dbReference>
<feature type="transmembrane region" description="Helical" evidence="6">
    <location>
        <begin position="240"/>
        <end position="257"/>
    </location>
</feature>
<organism evidence="8 9">
    <name type="scientific">Propioniciclava flava</name>
    <dbReference type="NCBI Taxonomy" id="2072026"/>
    <lineage>
        <taxon>Bacteria</taxon>
        <taxon>Bacillati</taxon>
        <taxon>Actinomycetota</taxon>
        <taxon>Actinomycetes</taxon>
        <taxon>Propionibacteriales</taxon>
        <taxon>Propionibacteriaceae</taxon>
        <taxon>Propioniciclava</taxon>
    </lineage>
</organism>
<keyword evidence="5 6" id="KW-0472">Membrane</keyword>
<sequence>MTSTDAPRSHPARPAAKRPFVALAILCLAELVGVMDNTIINVGIPTLGRAFDASTTQLQWIVDAYTLVFAVLMLPGGYLGDRWGRRRVLIAGLLGFAAVSLASALTTHLGVLIALRALLGICAALVFPATLSLISTIFHGTKHHALAVGLWAATAGLGIALGPVLGGLLLQSFAWPSLFAINIAIVLPVAAVTPWLVPESRGERRGKFDGWGVFLAVAALGLFVGAIIEGPQWGWTSWPILGALAASIALATLFLAWERRVASPLLDLSLFRARGVAACSSAIGVAFFSLFGFTFAITIYFQAVRGYSALQAGLAILPFAVVMAACSPLAPVLARKIGPGRCIPAGMALMSIGFLIVSFADATNPYWAVMVPAMIFMAMGLALAQGPATDIILSASPSDEIGVASGVNDSIREVGGTIGVAVLGSILTHVYREQLRAALPAGASYGQEAGESIMAAQQVAAGLPEPAAQALRMASSDAFLSALHLNCLVLTGLTLLASFLITFTFARQGAR</sequence>
<name>A0A4Q2EJI9_9ACTN</name>
<dbReference type="RefSeq" id="WP_129457319.1">
    <property type="nucleotide sequence ID" value="NZ_PPCV01000001.1"/>
</dbReference>
<keyword evidence="9" id="KW-1185">Reference proteome</keyword>
<feature type="transmembrane region" description="Helical" evidence="6">
    <location>
        <begin position="482"/>
        <end position="506"/>
    </location>
</feature>
<evidence type="ECO:0000313" key="8">
    <source>
        <dbReference type="EMBL" id="RXW33353.1"/>
    </source>
</evidence>
<gene>
    <name evidence="8" type="ORF">C1706_00875</name>
</gene>
<feature type="transmembrane region" description="Helical" evidence="6">
    <location>
        <begin position="20"/>
        <end position="40"/>
    </location>
</feature>
<dbReference type="PANTHER" id="PTHR42718">
    <property type="entry name" value="MAJOR FACILITATOR SUPERFAMILY MULTIDRUG TRANSPORTER MFSC"/>
    <property type="match status" value="1"/>
</dbReference>
<dbReference type="Gene3D" id="1.20.1720.10">
    <property type="entry name" value="Multidrug resistance protein D"/>
    <property type="match status" value="1"/>
</dbReference>
<dbReference type="Pfam" id="PF07690">
    <property type="entry name" value="MFS_1"/>
    <property type="match status" value="1"/>
</dbReference>
<feature type="transmembrane region" description="Helical" evidence="6">
    <location>
        <begin position="366"/>
        <end position="384"/>
    </location>
</feature>
<feature type="transmembrane region" description="Helical" evidence="6">
    <location>
        <begin position="113"/>
        <end position="134"/>
    </location>
</feature>
<feature type="transmembrane region" description="Helical" evidence="6">
    <location>
        <begin position="278"/>
        <end position="303"/>
    </location>
</feature>
<dbReference type="EMBL" id="PPCV01000001">
    <property type="protein sequence ID" value="RXW33353.1"/>
    <property type="molecule type" value="Genomic_DNA"/>
</dbReference>
<dbReference type="PANTHER" id="PTHR42718:SF9">
    <property type="entry name" value="MAJOR FACILITATOR SUPERFAMILY MULTIDRUG TRANSPORTER MFSC"/>
    <property type="match status" value="1"/>
</dbReference>
<feature type="transmembrane region" description="Helical" evidence="6">
    <location>
        <begin position="309"/>
        <end position="330"/>
    </location>
</feature>
<feature type="transmembrane region" description="Helical" evidence="6">
    <location>
        <begin position="208"/>
        <end position="228"/>
    </location>
</feature>
<protein>
    <submittedName>
        <fullName evidence="8">MFS transporter</fullName>
    </submittedName>
</protein>
<feature type="transmembrane region" description="Helical" evidence="6">
    <location>
        <begin position="88"/>
        <end position="107"/>
    </location>
</feature>
<dbReference type="Gene3D" id="1.20.1250.20">
    <property type="entry name" value="MFS general substrate transporter like domains"/>
    <property type="match status" value="1"/>
</dbReference>
<evidence type="ECO:0000256" key="4">
    <source>
        <dbReference type="ARBA" id="ARBA00022989"/>
    </source>
</evidence>
<keyword evidence="2" id="KW-0813">Transport</keyword>
<accession>A0A4Q2EJI9</accession>
<keyword evidence="4 6" id="KW-1133">Transmembrane helix</keyword>
<dbReference type="Proteomes" id="UP000290624">
    <property type="component" value="Unassembled WGS sequence"/>
</dbReference>
<dbReference type="GO" id="GO:0005886">
    <property type="term" value="C:plasma membrane"/>
    <property type="evidence" value="ECO:0007669"/>
    <property type="project" value="UniProtKB-SubCell"/>
</dbReference>
<evidence type="ECO:0000256" key="1">
    <source>
        <dbReference type="ARBA" id="ARBA00004651"/>
    </source>
</evidence>
<comment type="caution">
    <text evidence="8">The sequence shown here is derived from an EMBL/GenBank/DDBJ whole genome shotgun (WGS) entry which is preliminary data.</text>
</comment>
<feature type="transmembrane region" description="Helical" evidence="6">
    <location>
        <begin position="60"/>
        <end position="79"/>
    </location>
</feature>
<feature type="domain" description="Major facilitator superfamily (MFS) profile" evidence="7">
    <location>
        <begin position="22"/>
        <end position="510"/>
    </location>
</feature>
<keyword evidence="3 6" id="KW-0812">Transmembrane</keyword>
<dbReference type="SUPFAM" id="SSF103473">
    <property type="entry name" value="MFS general substrate transporter"/>
    <property type="match status" value="1"/>
</dbReference>
<dbReference type="OrthoDB" id="7375466at2"/>
<evidence type="ECO:0000256" key="3">
    <source>
        <dbReference type="ARBA" id="ARBA00022692"/>
    </source>
</evidence>
<dbReference type="InterPro" id="IPR011701">
    <property type="entry name" value="MFS"/>
</dbReference>
<dbReference type="PROSITE" id="PS50850">
    <property type="entry name" value="MFS"/>
    <property type="match status" value="1"/>
</dbReference>
<dbReference type="AlphaFoldDB" id="A0A4Q2EJI9"/>
<feature type="transmembrane region" description="Helical" evidence="6">
    <location>
        <begin position="175"/>
        <end position="196"/>
    </location>
</feature>
<dbReference type="InterPro" id="IPR036259">
    <property type="entry name" value="MFS_trans_sf"/>
</dbReference>
<comment type="subcellular location">
    <subcellularLocation>
        <location evidence="1">Cell membrane</location>
        <topology evidence="1">Multi-pass membrane protein</topology>
    </subcellularLocation>
</comment>